<organism evidence="2 3">
    <name type="scientific">Kitasatospora cheerisanensis KCTC 2395</name>
    <dbReference type="NCBI Taxonomy" id="1348663"/>
    <lineage>
        <taxon>Bacteria</taxon>
        <taxon>Bacillati</taxon>
        <taxon>Actinomycetota</taxon>
        <taxon>Actinomycetes</taxon>
        <taxon>Kitasatosporales</taxon>
        <taxon>Streptomycetaceae</taxon>
        <taxon>Kitasatospora</taxon>
    </lineage>
</organism>
<dbReference type="Pfam" id="PF03756">
    <property type="entry name" value="AfsA"/>
    <property type="match status" value="1"/>
</dbReference>
<dbReference type="EMBL" id="JNBY01000051">
    <property type="protein sequence ID" value="KDN86878.1"/>
    <property type="molecule type" value="Genomic_DNA"/>
</dbReference>
<dbReference type="PATRIC" id="fig|1348663.4.peg.1267"/>
<evidence type="ECO:0000259" key="1">
    <source>
        <dbReference type="Pfam" id="PF03756"/>
    </source>
</evidence>
<keyword evidence="3" id="KW-1185">Reference proteome</keyword>
<protein>
    <recommendedName>
        <fullName evidence="1">A-factor biosynthesis hotdog domain-containing protein</fullName>
    </recommendedName>
</protein>
<dbReference type="HOGENOM" id="CLU_1872688_0_0_11"/>
<reference evidence="2 3" key="1">
    <citation type="submission" date="2014-05" db="EMBL/GenBank/DDBJ databases">
        <title>Draft Genome Sequence of Kitasatospora cheerisanensis KCTC 2395.</title>
        <authorList>
            <person name="Nam D.H."/>
        </authorList>
    </citation>
    <scope>NUCLEOTIDE SEQUENCE [LARGE SCALE GENOMIC DNA]</scope>
    <source>
        <strain evidence="2 3">KCTC 2395</strain>
    </source>
</reference>
<comment type="caution">
    <text evidence="2">The sequence shown here is derived from an EMBL/GenBank/DDBJ whole genome shotgun (WGS) entry which is preliminary data.</text>
</comment>
<sequence length="136" mass="13993">MLLARTPEDAPGAFRLDVDTTHPVLYDHPCDHTPGMVLLEAFLQAATAAAPSGAAARAGLTRLAATFNAFGEPDAPVLLTAQPGATAAGLHATRLTAAQGPTTLATAQLTHLPRLPHVPAARRSAPRPTVPFQVAP</sequence>
<feature type="domain" description="A-factor biosynthesis hotdog" evidence="1">
    <location>
        <begin position="15"/>
        <end position="110"/>
    </location>
</feature>
<evidence type="ECO:0000313" key="2">
    <source>
        <dbReference type="EMBL" id="KDN86878.1"/>
    </source>
</evidence>
<proteinExistence type="predicted"/>
<dbReference type="InterPro" id="IPR005509">
    <property type="entry name" value="AfsA_hotdog_dom"/>
</dbReference>
<evidence type="ECO:0000313" key="3">
    <source>
        <dbReference type="Proteomes" id="UP000027178"/>
    </source>
</evidence>
<accession>A0A066YZA6</accession>
<dbReference type="AlphaFoldDB" id="A0A066YZA6"/>
<dbReference type="Proteomes" id="UP000027178">
    <property type="component" value="Unassembled WGS sequence"/>
</dbReference>
<name>A0A066YZA6_9ACTN</name>
<gene>
    <name evidence="2" type="ORF">KCH_13240</name>
</gene>